<proteinExistence type="predicted"/>
<dbReference type="PROSITE" id="PS51257">
    <property type="entry name" value="PROKAR_LIPOPROTEIN"/>
    <property type="match status" value="1"/>
</dbReference>
<dbReference type="STRING" id="113562.SAMN04489716_3981"/>
<dbReference type="Proteomes" id="UP000198688">
    <property type="component" value="Chromosome I"/>
</dbReference>
<dbReference type="AlphaFoldDB" id="A0A1H2AP18"/>
<accession>A0A1H2AP18</accession>
<evidence type="ECO:0008006" key="4">
    <source>
        <dbReference type="Google" id="ProtNLM"/>
    </source>
</evidence>
<gene>
    <name evidence="2" type="ORF">SAMN04489716_3981</name>
</gene>
<evidence type="ECO:0000313" key="2">
    <source>
        <dbReference type="EMBL" id="SDT47512.1"/>
    </source>
</evidence>
<sequence length="346" mass="33913">MGDVRKPLIIIGVTAGCLLTATVVADRAAASIAAGRLAAQVRCAAGLSSDPSVSFGGVPFLDQLARRRFDSVRLTADAVPAGRFRLSVEVDAAQVSLPATGTPSAESIRATITLPYGDLHAPAPTPSISPIAITATSASATSSRFPAAIPPVSSSSHSSLSSSSSAAASTSASAAPSPAVIPPSSGAADSGTVPGLLSGPLSTDGAGHLLIPMTRTILGRELQVTVIATPEITDGRLRIRPDEVELPVAGIRLPASRFGDGANAPTMDLPELPAGLAYTGAEAAITGLRLTITGDNVTADALTGDAVTAGAPTGGSSCSTEGGVAGRFGVGEGVGGGSGRYSGGAA</sequence>
<reference evidence="2 3" key="1">
    <citation type="submission" date="2016-10" db="EMBL/GenBank/DDBJ databases">
        <authorList>
            <person name="de Groot N.N."/>
        </authorList>
    </citation>
    <scope>NUCLEOTIDE SEQUENCE [LARGE SCALE GENOMIC DNA]</scope>
    <source>
        <strain evidence="2 3">DSM 43941</strain>
    </source>
</reference>
<keyword evidence="3" id="KW-1185">Reference proteome</keyword>
<evidence type="ECO:0000256" key="1">
    <source>
        <dbReference type="SAM" id="MobiDB-lite"/>
    </source>
</evidence>
<dbReference type="InterPro" id="IPR021373">
    <property type="entry name" value="DUF2993"/>
</dbReference>
<feature type="compositionally biased region" description="Low complexity" evidence="1">
    <location>
        <begin position="174"/>
        <end position="188"/>
    </location>
</feature>
<evidence type="ECO:0000313" key="3">
    <source>
        <dbReference type="Proteomes" id="UP000198688"/>
    </source>
</evidence>
<dbReference type="Pfam" id="PF11209">
    <property type="entry name" value="LmeA"/>
    <property type="match status" value="1"/>
</dbReference>
<protein>
    <recommendedName>
        <fullName evidence="4">DUF2993 domain-containing protein</fullName>
    </recommendedName>
</protein>
<name>A0A1H2AP18_9ACTN</name>
<organism evidence="2 3">
    <name type="scientific">Actinoplanes derwentensis</name>
    <dbReference type="NCBI Taxonomy" id="113562"/>
    <lineage>
        <taxon>Bacteria</taxon>
        <taxon>Bacillati</taxon>
        <taxon>Actinomycetota</taxon>
        <taxon>Actinomycetes</taxon>
        <taxon>Micromonosporales</taxon>
        <taxon>Micromonosporaceae</taxon>
        <taxon>Actinoplanes</taxon>
    </lineage>
</organism>
<feature type="region of interest" description="Disordered" evidence="1">
    <location>
        <begin position="174"/>
        <end position="199"/>
    </location>
</feature>
<dbReference type="EMBL" id="LT629758">
    <property type="protein sequence ID" value="SDT47512.1"/>
    <property type="molecule type" value="Genomic_DNA"/>
</dbReference>